<dbReference type="Gene3D" id="3.40.50.2000">
    <property type="entry name" value="Glycogen Phosphorylase B"/>
    <property type="match status" value="1"/>
</dbReference>
<comment type="caution">
    <text evidence="5">The sequence shown here is derived from an EMBL/GenBank/DDBJ whole genome shotgun (WGS) entry which is preliminary data.</text>
</comment>
<feature type="compositionally biased region" description="Basic and acidic residues" evidence="4">
    <location>
        <begin position="153"/>
        <end position="173"/>
    </location>
</feature>
<dbReference type="SUPFAM" id="SSF50978">
    <property type="entry name" value="WD40 repeat-like"/>
    <property type="match status" value="1"/>
</dbReference>
<dbReference type="SMART" id="SM00320">
    <property type="entry name" value="WD40"/>
    <property type="match status" value="3"/>
</dbReference>
<sequence>MANRDGVKLERKKTMTMNWAGLSDVEDDDDHFFESSNRISTVVPVDLASSSDEEGEFDDCRISFSRPPPPEPNMSPDYDIWMSAPGSITERRRKLLNGMGIESKRSMLGAISIQRVSNNPVTAREAVTEVNKETPPPEVVQQFHRSSVMIVRSRSDSDIESSSAEKKRKDEMLGKTSKSRLTRTASAAGRACPHSTQTQSSQTNGRAQAQRAAMLSSAISNTQFSAFFLIKNLDTGKEFVVKEYGENGMWNRLSDIQTGKQLTMDEFEKSVGYSSVVKDLMRRENASSAVDMRKFNSYVSKSLRVSKKKGAALLKNIKGVAHSMSSKASSEKDSSTGSGTSSPKVVGGKSSETNQWVKVRHSGKSHKDLSALHLCQEIQAHQGAIWTMKFSLDTHLLASGGEDCAIHVWEVQECEIMSMSEGSLTPIHPSMSASSSEGDDSEVHNEKKKKGKGSSAKKGSQIPDYVHAPETVFSFSDKPMCSFTGHLDDVLDLSWSRSNLLLSSSKDKTVRLWDIETQSCLKLFAHNDYAEVLVTSADSRIRILDGTELVQKFRGFKNTCSQMTASYTLDAKHIICASEDSQVYVWKHEEPRLGITGRKTIAMCTSYEAFPCKDVSVAIPWHGVVKGEPPPTNSNKNTKKTSTTTTQLDGKKSGLPPLPKKNNDNTVDGEAEQHQEDAPMTDTPQNETENNNTGETLKPGDSPSMSLSSRISSWSWFDGSGSHGSHNQPTAWGMVIVTSTIGGQIRAYQNFGLPRRVRFVVGGDGPKHVRLEEMRRSILSKIVLKCSVQFLILKPSASLTEAFCIAILEAASCGLLTVGTRVGGVLPDDMVVLAEPDPDDMVRAIEKAISILPSINPEEMHNRLARCSQKNRAVTKYDRALKCSNRGLLERLSRFLSCGAWAGKVFCMVMIIDYLLWRLLQLLQPDDDIEEAPNINFRH</sequence>
<feature type="repeat" description="WD" evidence="3">
    <location>
        <begin position="378"/>
        <end position="419"/>
    </location>
</feature>
<gene>
    <name evidence="5" type="ORF">F2Q70_00013977</name>
</gene>
<feature type="compositionally biased region" description="Polar residues" evidence="4">
    <location>
        <begin position="194"/>
        <end position="207"/>
    </location>
</feature>
<organism evidence="5">
    <name type="scientific">Brassica cretica</name>
    <name type="common">Mustard</name>
    <dbReference type="NCBI Taxonomy" id="69181"/>
    <lineage>
        <taxon>Eukaryota</taxon>
        <taxon>Viridiplantae</taxon>
        <taxon>Streptophyta</taxon>
        <taxon>Embryophyta</taxon>
        <taxon>Tracheophyta</taxon>
        <taxon>Spermatophyta</taxon>
        <taxon>Magnoliopsida</taxon>
        <taxon>eudicotyledons</taxon>
        <taxon>Gunneridae</taxon>
        <taxon>Pentapetalae</taxon>
        <taxon>rosids</taxon>
        <taxon>malvids</taxon>
        <taxon>Brassicales</taxon>
        <taxon>Brassicaceae</taxon>
        <taxon>Brassiceae</taxon>
        <taxon>Brassica</taxon>
    </lineage>
</organism>
<dbReference type="PROSITE" id="PS50294">
    <property type="entry name" value="WD_REPEATS_REGION"/>
    <property type="match status" value="2"/>
</dbReference>
<feature type="compositionally biased region" description="Low complexity" evidence="4">
    <location>
        <begin position="335"/>
        <end position="351"/>
    </location>
</feature>
<evidence type="ECO:0000256" key="4">
    <source>
        <dbReference type="SAM" id="MobiDB-lite"/>
    </source>
</evidence>
<name>A0A8S9I2U1_BRACR</name>
<proteinExistence type="predicted"/>
<dbReference type="FunFam" id="2.130.10.10:FF:002011">
    <property type="entry name" value="Transducin/WD40 repeat-like superfamily protein"/>
    <property type="match status" value="1"/>
</dbReference>
<dbReference type="InterPro" id="IPR036322">
    <property type="entry name" value="WD40_repeat_dom_sf"/>
</dbReference>
<feature type="repeat" description="WD" evidence="3">
    <location>
        <begin position="483"/>
        <end position="523"/>
    </location>
</feature>
<dbReference type="PROSITE" id="PS50082">
    <property type="entry name" value="WD_REPEATS_2"/>
    <property type="match status" value="2"/>
</dbReference>
<keyword evidence="2" id="KW-0677">Repeat</keyword>
<feature type="region of interest" description="Disordered" evidence="4">
    <location>
        <begin position="45"/>
        <end position="78"/>
    </location>
</feature>
<dbReference type="InterPro" id="IPR040324">
    <property type="entry name" value="WDR44/Dgr2"/>
</dbReference>
<dbReference type="EMBL" id="QGKY02001250">
    <property type="protein sequence ID" value="KAF2563868.1"/>
    <property type="molecule type" value="Genomic_DNA"/>
</dbReference>
<feature type="region of interest" description="Disordered" evidence="4">
    <location>
        <begin position="625"/>
        <end position="707"/>
    </location>
</feature>
<accession>A0A8S9I2U1</accession>
<feature type="compositionally biased region" description="Low complexity" evidence="4">
    <location>
        <begin position="633"/>
        <end position="646"/>
    </location>
</feature>
<dbReference type="InterPro" id="IPR015943">
    <property type="entry name" value="WD40/YVTN_repeat-like_dom_sf"/>
</dbReference>
<evidence type="ECO:0000256" key="1">
    <source>
        <dbReference type="ARBA" id="ARBA00022574"/>
    </source>
</evidence>
<dbReference type="PROSITE" id="PS00678">
    <property type="entry name" value="WD_REPEATS_1"/>
    <property type="match status" value="2"/>
</dbReference>
<evidence type="ECO:0008006" key="6">
    <source>
        <dbReference type="Google" id="ProtNLM"/>
    </source>
</evidence>
<dbReference type="InterPro" id="IPR001680">
    <property type="entry name" value="WD40_rpt"/>
</dbReference>
<feature type="region of interest" description="Disordered" evidence="4">
    <location>
        <begin position="151"/>
        <end position="209"/>
    </location>
</feature>
<reference evidence="5" key="1">
    <citation type="submission" date="2019-12" db="EMBL/GenBank/DDBJ databases">
        <title>Genome sequencing and annotation of Brassica cretica.</title>
        <authorList>
            <person name="Studholme D.J."/>
            <person name="Sarris P.F."/>
        </authorList>
    </citation>
    <scope>NUCLEOTIDE SEQUENCE</scope>
    <source>
        <strain evidence="5">PFS-102/07</strain>
        <tissue evidence="5">Leaf</tissue>
    </source>
</reference>
<keyword evidence="1 3" id="KW-0853">WD repeat</keyword>
<evidence type="ECO:0000256" key="2">
    <source>
        <dbReference type="ARBA" id="ARBA00022737"/>
    </source>
</evidence>
<dbReference type="Gene3D" id="2.130.10.10">
    <property type="entry name" value="YVTN repeat-like/Quinoprotein amine dehydrogenase"/>
    <property type="match status" value="3"/>
</dbReference>
<dbReference type="AlphaFoldDB" id="A0A8S9I2U1"/>
<dbReference type="InterPro" id="IPR019775">
    <property type="entry name" value="WD40_repeat_CS"/>
</dbReference>
<dbReference type="SUPFAM" id="SSF53756">
    <property type="entry name" value="UDP-Glycosyltransferase/glycogen phosphorylase"/>
    <property type="match status" value="1"/>
</dbReference>
<evidence type="ECO:0000256" key="3">
    <source>
        <dbReference type="PROSITE-ProRule" id="PRU00221"/>
    </source>
</evidence>
<dbReference type="PANTHER" id="PTHR14221:SF56">
    <property type="entry name" value="ANAPHASE-PROMOTING COMPLEX SUBUNIT 4 WD40 DOMAIN-CONTAINING PROTEIN"/>
    <property type="match status" value="1"/>
</dbReference>
<feature type="region of interest" description="Disordered" evidence="4">
    <location>
        <begin position="324"/>
        <end position="355"/>
    </location>
</feature>
<dbReference type="PANTHER" id="PTHR14221">
    <property type="entry name" value="WD REPEAT DOMAIN 44"/>
    <property type="match status" value="1"/>
</dbReference>
<protein>
    <recommendedName>
        <fullName evidence="6">Glycosyl transferase family 1 domain-containing protein</fullName>
    </recommendedName>
</protein>
<feature type="region of interest" description="Disordered" evidence="4">
    <location>
        <begin position="422"/>
        <end position="462"/>
    </location>
</feature>
<feature type="compositionally biased region" description="Low complexity" evidence="4">
    <location>
        <begin position="686"/>
        <end position="707"/>
    </location>
</feature>
<dbReference type="Pfam" id="PF00400">
    <property type="entry name" value="WD40"/>
    <property type="match status" value="2"/>
</dbReference>
<evidence type="ECO:0000313" key="5">
    <source>
        <dbReference type="EMBL" id="KAF2563868.1"/>
    </source>
</evidence>